<dbReference type="GO" id="GO:0031071">
    <property type="term" value="F:cysteine desulfurase activity"/>
    <property type="evidence" value="ECO:0007669"/>
    <property type="project" value="UniProtKB-EC"/>
</dbReference>
<comment type="caution">
    <text evidence="12">The sequence shown here is derived from an EMBL/GenBank/DDBJ whole genome shotgun (WGS) entry which is preliminary data.</text>
</comment>
<evidence type="ECO:0000256" key="3">
    <source>
        <dbReference type="ARBA" id="ARBA00012239"/>
    </source>
</evidence>
<keyword evidence="13" id="KW-1185">Reference proteome</keyword>
<proteinExistence type="inferred from homology"/>
<comment type="cofactor">
    <cofactor evidence="1 10">
        <name>pyridoxal 5'-phosphate</name>
        <dbReference type="ChEBI" id="CHEBI:597326"/>
    </cofactor>
</comment>
<dbReference type="SUPFAM" id="SSF53383">
    <property type="entry name" value="PLP-dependent transferases"/>
    <property type="match status" value="1"/>
</dbReference>
<dbReference type="InterPro" id="IPR015421">
    <property type="entry name" value="PyrdxlP-dep_Trfase_major"/>
</dbReference>
<evidence type="ECO:0000313" key="13">
    <source>
        <dbReference type="Proteomes" id="UP000287857"/>
    </source>
</evidence>
<gene>
    <name evidence="12" type="ORF">CBF37_05025</name>
</gene>
<comment type="catalytic activity">
    <reaction evidence="9">
        <text>(sulfur carrier)-H + L-cysteine = (sulfur carrier)-SH + L-alanine</text>
        <dbReference type="Rhea" id="RHEA:43892"/>
        <dbReference type="Rhea" id="RHEA-COMP:14737"/>
        <dbReference type="Rhea" id="RHEA-COMP:14739"/>
        <dbReference type="ChEBI" id="CHEBI:29917"/>
        <dbReference type="ChEBI" id="CHEBI:35235"/>
        <dbReference type="ChEBI" id="CHEBI:57972"/>
        <dbReference type="ChEBI" id="CHEBI:64428"/>
        <dbReference type="EC" id="2.8.1.7"/>
    </reaction>
</comment>
<evidence type="ECO:0000256" key="5">
    <source>
        <dbReference type="ARBA" id="ARBA00022723"/>
    </source>
</evidence>
<feature type="domain" description="Aminotransferase class V" evidence="11">
    <location>
        <begin position="4"/>
        <end position="367"/>
    </location>
</feature>
<evidence type="ECO:0000256" key="6">
    <source>
        <dbReference type="ARBA" id="ARBA00022898"/>
    </source>
</evidence>
<keyword evidence="5" id="KW-0479">Metal-binding</keyword>
<evidence type="ECO:0000256" key="4">
    <source>
        <dbReference type="ARBA" id="ARBA00022679"/>
    </source>
</evidence>
<dbReference type="GO" id="GO:0046872">
    <property type="term" value="F:metal ion binding"/>
    <property type="evidence" value="ECO:0007669"/>
    <property type="project" value="UniProtKB-KW"/>
</dbReference>
<dbReference type="RefSeq" id="WP_125983705.1">
    <property type="nucleotide sequence ID" value="NZ_NGJS01000005.1"/>
</dbReference>
<dbReference type="PIRSF" id="PIRSF005572">
    <property type="entry name" value="NifS"/>
    <property type="match status" value="1"/>
</dbReference>
<dbReference type="PANTHER" id="PTHR11601:SF34">
    <property type="entry name" value="CYSTEINE DESULFURASE"/>
    <property type="match status" value="1"/>
</dbReference>
<dbReference type="GO" id="GO:0051536">
    <property type="term" value="F:iron-sulfur cluster binding"/>
    <property type="evidence" value="ECO:0007669"/>
    <property type="project" value="UniProtKB-KW"/>
</dbReference>
<dbReference type="InterPro" id="IPR016454">
    <property type="entry name" value="Cysteine_dSase"/>
</dbReference>
<evidence type="ECO:0000256" key="10">
    <source>
        <dbReference type="RuleBase" id="RU004504"/>
    </source>
</evidence>
<keyword evidence="8" id="KW-0411">Iron-sulfur</keyword>
<accession>A0A429ZZB0</accession>
<keyword evidence="4" id="KW-0808">Transferase</keyword>
<dbReference type="PANTHER" id="PTHR11601">
    <property type="entry name" value="CYSTEINE DESULFURYLASE FAMILY MEMBER"/>
    <property type="match status" value="1"/>
</dbReference>
<dbReference type="OrthoDB" id="9808002at2"/>
<evidence type="ECO:0000256" key="2">
    <source>
        <dbReference type="ARBA" id="ARBA00006490"/>
    </source>
</evidence>
<dbReference type="InterPro" id="IPR020578">
    <property type="entry name" value="Aminotrans_V_PyrdxlP_BS"/>
</dbReference>
<dbReference type="InterPro" id="IPR000192">
    <property type="entry name" value="Aminotrans_V_dom"/>
</dbReference>
<dbReference type="NCBIfam" id="NF002806">
    <property type="entry name" value="PRK02948.1"/>
    <property type="match status" value="1"/>
</dbReference>
<evidence type="ECO:0000313" key="12">
    <source>
        <dbReference type="EMBL" id="RST99334.1"/>
    </source>
</evidence>
<evidence type="ECO:0000256" key="9">
    <source>
        <dbReference type="ARBA" id="ARBA00050776"/>
    </source>
</evidence>
<keyword evidence="7" id="KW-0408">Iron</keyword>
<dbReference type="Proteomes" id="UP000287857">
    <property type="component" value="Unassembled WGS sequence"/>
</dbReference>
<name>A0A429ZZB0_9ENTE</name>
<evidence type="ECO:0000256" key="8">
    <source>
        <dbReference type="ARBA" id="ARBA00023014"/>
    </source>
</evidence>
<dbReference type="Gene3D" id="3.90.1150.10">
    <property type="entry name" value="Aspartate Aminotransferase, domain 1"/>
    <property type="match status" value="1"/>
</dbReference>
<reference evidence="12 13" key="1">
    <citation type="submission" date="2017-05" db="EMBL/GenBank/DDBJ databases">
        <title>Vagococcus spp. assemblies.</title>
        <authorList>
            <person name="Gulvik C.A."/>
        </authorList>
    </citation>
    <scope>NUCLEOTIDE SEQUENCE [LARGE SCALE GENOMIC DNA]</scope>
    <source>
        <strain evidence="12 13">SS1995</strain>
    </source>
</reference>
<comment type="similarity">
    <text evidence="2">Belongs to the class-V pyridoxal-phosphate-dependent aminotransferase family. NifS/IscS subfamily.</text>
</comment>
<dbReference type="FunFam" id="3.40.640.10:FF:000084">
    <property type="entry name" value="IscS-like cysteine desulfurase"/>
    <property type="match status" value="1"/>
</dbReference>
<keyword evidence="6" id="KW-0663">Pyridoxal phosphate</keyword>
<dbReference type="InterPro" id="IPR015422">
    <property type="entry name" value="PyrdxlP-dep_Trfase_small"/>
</dbReference>
<dbReference type="EC" id="2.8.1.7" evidence="3"/>
<dbReference type="InterPro" id="IPR015424">
    <property type="entry name" value="PyrdxlP-dep_Trfase"/>
</dbReference>
<dbReference type="Pfam" id="PF00266">
    <property type="entry name" value="Aminotran_5"/>
    <property type="match status" value="1"/>
</dbReference>
<protein>
    <recommendedName>
        <fullName evidence="3">cysteine desulfurase</fullName>
        <ecNumber evidence="3">2.8.1.7</ecNumber>
    </recommendedName>
</protein>
<dbReference type="AlphaFoldDB" id="A0A429ZZB0"/>
<evidence type="ECO:0000256" key="7">
    <source>
        <dbReference type="ARBA" id="ARBA00023004"/>
    </source>
</evidence>
<organism evidence="12 13">
    <name type="scientific">Vagococcus vulneris</name>
    <dbReference type="NCBI Taxonomy" id="1977869"/>
    <lineage>
        <taxon>Bacteria</taxon>
        <taxon>Bacillati</taxon>
        <taxon>Bacillota</taxon>
        <taxon>Bacilli</taxon>
        <taxon>Lactobacillales</taxon>
        <taxon>Enterococcaceae</taxon>
        <taxon>Vagococcus</taxon>
    </lineage>
</organism>
<dbReference type="Gene3D" id="3.40.640.10">
    <property type="entry name" value="Type I PLP-dependent aspartate aminotransferase-like (Major domain)"/>
    <property type="match status" value="1"/>
</dbReference>
<evidence type="ECO:0000259" key="11">
    <source>
        <dbReference type="Pfam" id="PF00266"/>
    </source>
</evidence>
<evidence type="ECO:0000256" key="1">
    <source>
        <dbReference type="ARBA" id="ARBA00001933"/>
    </source>
</evidence>
<dbReference type="EMBL" id="NGJS01000005">
    <property type="protein sequence ID" value="RST99334.1"/>
    <property type="molecule type" value="Genomic_DNA"/>
</dbReference>
<sequence length="380" mass="41516">MGAVYLDHAATTPMHPAVIDEMTRIMTTIYGNPSSIHQFGRQAEFELVLARDTVAEAINAKSDEIIFNSGGTEADNTVLIQTALNRQQNGKHIITTSIEHSAVAKSMAYLEEHGFQVTYLPVDSTGKISMEQVASALRDDTILVSIMYGNNEIGTINPIKEIGELLSTHQALFHTDAVQAFGTQLIDVKDLQVDYLSVSGHKINGPKGTGFLYIKEGAFVPVMLYGGDQEEKKRAGTENVLGIVGMAKAVTLITDEAREQKNKQYREFKQIIMNNLLDNSIDFEINGDLENSLPHILNIWLKGIPNNLILSNLDLKGFAISTGSACTAGNVKPSRIIQQIRPQEPAAAGESIRISFGYGNTAEEVATFSQELAEIISKLH</sequence>
<dbReference type="PROSITE" id="PS00595">
    <property type="entry name" value="AA_TRANSFER_CLASS_5"/>
    <property type="match status" value="1"/>
</dbReference>
<dbReference type="Gene3D" id="1.10.260.50">
    <property type="match status" value="1"/>
</dbReference>